<feature type="region of interest" description="Disordered" evidence="1">
    <location>
        <begin position="155"/>
        <end position="206"/>
    </location>
</feature>
<evidence type="ECO:0000256" key="1">
    <source>
        <dbReference type="SAM" id="MobiDB-lite"/>
    </source>
</evidence>
<dbReference type="AlphaFoldDB" id="A0A142JKL6"/>
<evidence type="ECO:0000313" key="2">
    <source>
        <dbReference type="EMBL" id="AMR78628.1"/>
    </source>
</evidence>
<sequence>MVSIPDRNVAEAKQELELARHERAALLDRIAGGERADLDRINLLHDRIDEIEQEVAGKSAVKQLIAIGEDRSNMDNKATVTSSNMQQTGAIEAEHCAKVFVARWDASFERAGERVQLEQDFNAQAGYSEDDIEGIRTLKVGESWKCPDYGRAHTVTRLPDGRIPENRSEDNRKHRSSVTPEDVESALARFRTGDLGRAAELPRMKP</sequence>
<proteinExistence type="predicted"/>
<dbReference type="KEGG" id="cnan:A2G96_13230"/>
<dbReference type="EMBL" id="CP014844">
    <property type="protein sequence ID" value="AMR78628.1"/>
    <property type="molecule type" value="Genomic_DNA"/>
</dbReference>
<gene>
    <name evidence="2" type="ORF">A2G96_13230</name>
</gene>
<dbReference type="Proteomes" id="UP000075238">
    <property type="component" value="Chromosome 1"/>
</dbReference>
<dbReference type="STRING" id="1796606.A2G96_13230"/>
<protein>
    <submittedName>
        <fullName evidence="2">Uncharacterized protein</fullName>
    </submittedName>
</protein>
<feature type="compositionally biased region" description="Basic and acidic residues" evidence="1">
    <location>
        <begin position="159"/>
        <end position="172"/>
    </location>
</feature>
<organism evidence="2 3">
    <name type="scientific">Cupriavidus nantongensis</name>
    <dbReference type="NCBI Taxonomy" id="1796606"/>
    <lineage>
        <taxon>Bacteria</taxon>
        <taxon>Pseudomonadati</taxon>
        <taxon>Pseudomonadota</taxon>
        <taxon>Betaproteobacteria</taxon>
        <taxon>Burkholderiales</taxon>
        <taxon>Burkholderiaceae</taxon>
        <taxon>Cupriavidus</taxon>
    </lineage>
</organism>
<accession>A0A142JKL6</accession>
<evidence type="ECO:0000313" key="3">
    <source>
        <dbReference type="Proteomes" id="UP000075238"/>
    </source>
</evidence>
<name>A0A142JKL6_9BURK</name>
<reference evidence="2 3" key="1">
    <citation type="submission" date="2016-03" db="EMBL/GenBank/DDBJ databases">
        <title>Complete genome sequence of a novel chlorpyrifos degrading bacterium, Cupriavidus nantongensis sp. X1.</title>
        <authorList>
            <person name="Fang L."/>
        </authorList>
    </citation>
    <scope>NUCLEOTIDE SEQUENCE [LARGE SCALE GENOMIC DNA]</scope>
    <source>
        <strain evidence="2 3">X1</strain>
    </source>
</reference>
<keyword evidence="3" id="KW-1185">Reference proteome</keyword>